<dbReference type="EMBL" id="JAOUSE010000018">
    <property type="protein sequence ID" value="MCU9594320.1"/>
    <property type="molecule type" value="Genomic_DNA"/>
</dbReference>
<dbReference type="PANTHER" id="PTHR39160:SF4">
    <property type="entry name" value="RESUSCITATION-PROMOTING FACTOR RPFB"/>
    <property type="match status" value="1"/>
</dbReference>
<evidence type="ECO:0000259" key="3">
    <source>
        <dbReference type="PROSITE" id="PS51109"/>
    </source>
</evidence>
<dbReference type="SMART" id="SM01208">
    <property type="entry name" value="G5"/>
    <property type="match status" value="1"/>
</dbReference>
<dbReference type="InterPro" id="IPR010611">
    <property type="entry name" value="3D_dom"/>
</dbReference>
<gene>
    <name evidence="4" type="ORF">OEV82_07615</name>
</gene>
<keyword evidence="1" id="KW-0732">Signal</keyword>
<dbReference type="Pfam" id="PF06725">
    <property type="entry name" value="3D"/>
    <property type="match status" value="1"/>
</dbReference>
<keyword evidence="2" id="KW-1133">Transmembrane helix</keyword>
<evidence type="ECO:0000313" key="4">
    <source>
        <dbReference type="EMBL" id="MCU9594320.1"/>
    </source>
</evidence>
<feature type="domain" description="G5" evidence="3">
    <location>
        <begin position="211"/>
        <end position="291"/>
    </location>
</feature>
<feature type="transmembrane region" description="Helical" evidence="2">
    <location>
        <begin position="20"/>
        <end position="39"/>
    </location>
</feature>
<dbReference type="Pfam" id="PF07501">
    <property type="entry name" value="G5"/>
    <property type="match status" value="1"/>
</dbReference>
<keyword evidence="5" id="KW-1185">Reference proteome</keyword>
<dbReference type="PROSITE" id="PS51109">
    <property type="entry name" value="G5"/>
    <property type="match status" value="1"/>
</dbReference>
<dbReference type="InterPro" id="IPR007137">
    <property type="entry name" value="DUF348"/>
</dbReference>
<evidence type="ECO:0000256" key="1">
    <source>
        <dbReference type="ARBA" id="ARBA00022729"/>
    </source>
</evidence>
<dbReference type="Pfam" id="PF03990">
    <property type="entry name" value="DUF348"/>
    <property type="match status" value="3"/>
</dbReference>
<organism evidence="4 5">
    <name type="scientific">Pallidibacillus thermolactis</name>
    <dbReference type="NCBI Taxonomy" id="251051"/>
    <lineage>
        <taxon>Bacteria</taxon>
        <taxon>Bacillati</taxon>
        <taxon>Bacillota</taxon>
        <taxon>Bacilli</taxon>
        <taxon>Bacillales</taxon>
        <taxon>Bacillaceae</taxon>
        <taxon>Pallidibacillus</taxon>
    </lineage>
</organism>
<dbReference type="RefSeq" id="WP_263061509.1">
    <property type="nucleotide sequence ID" value="NZ_JAOUSE010000018.1"/>
</dbReference>
<evidence type="ECO:0000313" key="5">
    <source>
        <dbReference type="Proteomes" id="UP001208656"/>
    </source>
</evidence>
<dbReference type="InterPro" id="IPR051933">
    <property type="entry name" value="Resuscitation_pf_RpfB"/>
</dbReference>
<protein>
    <submittedName>
        <fullName evidence="4">Ubiquitin-like domain-containing protein</fullName>
    </submittedName>
</protein>
<dbReference type="InterPro" id="IPR036908">
    <property type="entry name" value="RlpA-like_sf"/>
</dbReference>
<dbReference type="Proteomes" id="UP001208656">
    <property type="component" value="Unassembled WGS sequence"/>
</dbReference>
<keyword evidence="2" id="KW-0472">Membrane</keyword>
<evidence type="ECO:0000256" key="2">
    <source>
        <dbReference type="SAM" id="Phobius"/>
    </source>
</evidence>
<name>A0ABT2WFP3_9BACI</name>
<accession>A0ABT2WFP3</accession>
<dbReference type="SUPFAM" id="SSF50685">
    <property type="entry name" value="Barwin-like endoglucanases"/>
    <property type="match status" value="1"/>
</dbReference>
<dbReference type="InterPro" id="IPR011098">
    <property type="entry name" value="G5_dom"/>
</dbReference>
<dbReference type="CDD" id="cd22786">
    <property type="entry name" value="DPBB_YuiC-like"/>
    <property type="match status" value="1"/>
</dbReference>
<dbReference type="Gene3D" id="2.20.230.10">
    <property type="entry name" value="Resuscitation-promoting factor rpfb"/>
    <property type="match status" value="1"/>
</dbReference>
<keyword evidence="2" id="KW-0812">Transmembrane</keyword>
<sequence>MNFQKMKDLALAVFNSKKKLVITAATLAVVVSVAGLLIYQGTKKSITLVADGEKRIVKTHAETVADLLEESEISLGKHDHLKPAKETVLTENMEVVWKPATKVTLTLDGEKKEYWTIADTVKGFLEEKSIMINEHDKLNVALNTKIKEDLDIVLDVAFQVVVNDGGEEKKLWSTSTTVGDFLAQQGIELSELDRIEPAIDKMLDTNTKINIVRVEKVTDVVEEPIDYAVVTKNDNNLQSGKEKIVQEGKEGRVKKTYEVVLENGEEVSKTLVSEEVVEAAKDQIVAVGTKKVEPVSVSRGEASSKEFFVEATAYTANCNGCSGKTATGFDLRSNPNAKIIAVDPNVIPLGAKVWVEGYGYAIAADTGGNINGHKIDVFFPSKSEAYSWGRKKVKIKILK</sequence>
<dbReference type="PANTHER" id="PTHR39160">
    <property type="entry name" value="CELL WALL-BINDING PROTEIN YOCH"/>
    <property type="match status" value="1"/>
</dbReference>
<proteinExistence type="predicted"/>
<comment type="caution">
    <text evidence="4">The sequence shown here is derived from an EMBL/GenBank/DDBJ whole genome shotgun (WGS) entry which is preliminary data.</text>
</comment>
<reference evidence="4 5" key="1">
    <citation type="submission" date="2022-10" db="EMBL/GenBank/DDBJ databases">
        <title>Description of Fervidibacillus gen. nov. in the family Fervidibacillaceae fam. nov. with two species, Fervidibacillus albus sp. nov., and Fervidibacillus halotolerans sp. nov., isolated from tidal flat sediments.</title>
        <authorList>
            <person name="Kwon K.K."/>
            <person name="Yang S.-H."/>
        </authorList>
    </citation>
    <scope>NUCLEOTIDE SEQUENCE [LARGE SCALE GENOMIC DNA]</scope>
    <source>
        <strain evidence="4 5">DSM 23332</strain>
    </source>
</reference>